<dbReference type="Gene3D" id="3.40.50.150">
    <property type="entry name" value="Vaccinia Virus protein VP39"/>
    <property type="match status" value="1"/>
</dbReference>
<dbReference type="PANTHER" id="PTHR14911">
    <property type="entry name" value="THUMP DOMAIN-CONTAINING"/>
    <property type="match status" value="1"/>
</dbReference>
<organism evidence="2 3">
    <name type="scientific">Paenibacillus macerans</name>
    <name type="common">Bacillus macerans</name>
    <dbReference type="NCBI Taxonomy" id="44252"/>
    <lineage>
        <taxon>Bacteria</taxon>
        <taxon>Bacillati</taxon>
        <taxon>Bacillota</taxon>
        <taxon>Bacilli</taxon>
        <taxon>Bacillales</taxon>
        <taxon>Paenibacillaceae</taxon>
        <taxon>Paenibacillus</taxon>
    </lineage>
</organism>
<protein>
    <recommendedName>
        <fullName evidence="1">Ribosomal RNA large subunit methyltransferase K/L-like methyltransferase domain-containing protein</fullName>
    </recommendedName>
</protein>
<dbReference type="GO" id="GO:0030488">
    <property type="term" value="P:tRNA methylation"/>
    <property type="evidence" value="ECO:0007669"/>
    <property type="project" value="TreeGrafter"/>
</dbReference>
<dbReference type="PANTHER" id="PTHR14911:SF13">
    <property type="entry name" value="TRNA (GUANINE(6)-N2)-METHYLTRANSFERASE THUMP3"/>
    <property type="match status" value="1"/>
</dbReference>
<dbReference type="SUPFAM" id="SSF53335">
    <property type="entry name" value="S-adenosyl-L-methionine-dependent methyltransferases"/>
    <property type="match status" value="1"/>
</dbReference>
<comment type="caution">
    <text evidence="2">The sequence shown here is derived from an EMBL/GenBank/DDBJ whole genome shotgun (WGS) entry which is preliminary data.</text>
</comment>
<evidence type="ECO:0000313" key="3">
    <source>
        <dbReference type="Proteomes" id="UP000029278"/>
    </source>
</evidence>
<dbReference type="Proteomes" id="UP000029278">
    <property type="component" value="Unassembled WGS sequence"/>
</dbReference>
<gene>
    <name evidence="2" type="ORF">DJ90_3446</name>
</gene>
<dbReference type="STRING" id="44252.DJ90_3446"/>
<dbReference type="Pfam" id="PF01170">
    <property type="entry name" value="UPF0020"/>
    <property type="match status" value="1"/>
</dbReference>
<evidence type="ECO:0000259" key="1">
    <source>
        <dbReference type="Pfam" id="PF01170"/>
    </source>
</evidence>
<sequence>MNQTPLRYIYPFACHENELELCRMELRALFGQEPGAFALIDSRLRIEPNRSPFVSMRVDVLLAAGTLEEVIARMAELELDGRTFKVLYLKNGLKRTYEQQRELERQLGGRIRGKADMRQPDVTFGLLSLDDGWMFGICRPAEPVWQRHKHKPQNYSTGLTTVVARALVNIAVPDPQGVRAIDPCCGMGNVLIEALSMGIDIVGRDLNPLAVRGARVNLRHFGYDDAGLVAIGDLNDINEPFDAAIVDLPYNLCSVLSASERSRMLASVKRISKRAVIVSSEPLESEIEAAGLKIIDSCSVSKGAFVRHVWLTAQQPV</sequence>
<keyword evidence="3" id="KW-1185">Reference proteome</keyword>
<dbReference type="CDD" id="cd02440">
    <property type="entry name" value="AdoMet_MTases"/>
    <property type="match status" value="1"/>
</dbReference>
<dbReference type="PATRIC" id="fig|44252.3.peg.3584"/>
<dbReference type="InterPro" id="IPR000241">
    <property type="entry name" value="RlmKL-like_Mtase"/>
</dbReference>
<reference evidence="2 3" key="1">
    <citation type="submission" date="2014-04" db="EMBL/GenBank/DDBJ databases">
        <authorList>
            <person name="Bishop-Lilly K.A."/>
            <person name="Broomall S.M."/>
            <person name="Chain P.S."/>
            <person name="Chertkov O."/>
            <person name="Coyne S.R."/>
            <person name="Daligault H.E."/>
            <person name="Davenport K.W."/>
            <person name="Erkkila T."/>
            <person name="Frey K.G."/>
            <person name="Gibbons H.S."/>
            <person name="Gu W."/>
            <person name="Jaissle J."/>
            <person name="Johnson S.L."/>
            <person name="Koroleva G.I."/>
            <person name="Ladner J.T."/>
            <person name="Lo C.-C."/>
            <person name="Minogue T.D."/>
            <person name="Munk C."/>
            <person name="Palacios G.F."/>
            <person name="Redden C.L."/>
            <person name="Rosenzweig C.N."/>
            <person name="Scholz M.B."/>
            <person name="Teshima H."/>
            <person name="Xu Y."/>
        </authorList>
    </citation>
    <scope>NUCLEOTIDE SEQUENCE [LARGE SCALE GENOMIC DNA]</scope>
    <source>
        <strain evidence="2 3">8244</strain>
    </source>
</reference>
<proteinExistence type="predicted"/>
<evidence type="ECO:0000313" key="2">
    <source>
        <dbReference type="EMBL" id="KFN07956.1"/>
    </source>
</evidence>
<dbReference type="HOGENOM" id="CLU_085279_0_0_9"/>
<accession>A0A090ZUY1</accession>
<name>A0A090ZUY1_PAEMA</name>
<dbReference type="GO" id="GO:0016423">
    <property type="term" value="F:tRNA (guanine) methyltransferase activity"/>
    <property type="evidence" value="ECO:0007669"/>
    <property type="project" value="TreeGrafter"/>
</dbReference>
<dbReference type="EMBL" id="JMQA01000030">
    <property type="protein sequence ID" value="KFN07956.1"/>
    <property type="molecule type" value="Genomic_DNA"/>
</dbReference>
<dbReference type="AlphaFoldDB" id="A0A090ZUY1"/>
<dbReference type="InterPro" id="IPR029063">
    <property type="entry name" value="SAM-dependent_MTases_sf"/>
</dbReference>
<feature type="domain" description="Ribosomal RNA large subunit methyltransferase K/L-like methyltransferase" evidence="1">
    <location>
        <begin position="151"/>
        <end position="250"/>
    </location>
</feature>